<gene>
    <name evidence="1" type="ORF">PENVUL_c022G09106</name>
</gene>
<proteinExistence type="predicted"/>
<protein>
    <submittedName>
        <fullName evidence="1">Uncharacterized protein</fullName>
    </submittedName>
</protein>
<organism evidence="1 2">
    <name type="scientific">Penicillium vulpinum</name>
    <dbReference type="NCBI Taxonomy" id="29845"/>
    <lineage>
        <taxon>Eukaryota</taxon>
        <taxon>Fungi</taxon>
        <taxon>Dikarya</taxon>
        <taxon>Ascomycota</taxon>
        <taxon>Pezizomycotina</taxon>
        <taxon>Eurotiomycetes</taxon>
        <taxon>Eurotiomycetidae</taxon>
        <taxon>Eurotiales</taxon>
        <taxon>Aspergillaceae</taxon>
        <taxon>Penicillium</taxon>
    </lineage>
</organism>
<dbReference type="Proteomes" id="UP000191518">
    <property type="component" value="Unassembled WGS sequence"/>
</dbReference>
<keyword evidence="2" id="KW-1185">Reference proteome</keyword>
<evidence type="ECO:0000313" key="1">
    <source>
        <dbReference type="EMBL" id="OQE05675.1"/>
    </source>
</evidence>
<dbReference type="EMBL" id="MDYP01000022">
    <property type="protein sequence ID" value="OQE05675.1"/>
    <property type="molecule type" value="Genomic_DNA"/>
</dbReference>
<sequence>MSRSGTKESGYQTPYGIVGLARIHNCYGYIPAVPLENGKVVPSTYLCGGSIAPTIPSQPEQPPSV</sequence>
<comment type="caution">
    <text evidence="1">The sequence shown here is derived from an EMBL/GenBank/DDBJ whole genome shotgun (WGS) entry which is preliminary data.</text>
</comment>
<reference evidence="2" key="1">
    <citation type="journal article" date="2017" name="Nat. Microbiol.">
        <title>Global analysis of biosynthetic gene clusters reveals vast potential of secondary metabolite production in Penicillium species.</title>
        <authorList>
            <person name="Nielsen J.C."/>
            <person name="Grijseels S."/>
            <person name="Prigent S."/>
            <person name="Ji B."/>
            <person name="Dainat J."/>
            <person name="Nielsen K.F."/>
            <person name="Frisvad J.C."/>
            <person name="Workman M."/>
            <person name="Nielsen J."/>
        </authorList>
    </citation>
    <scope>NUCLEOTIDE SEQUENCE [LARGE SCALE GENOMIC DNA]</scope>
    <source>
        <strain evidence="2">IBT 29486</strain>
    </source>
</reference>
<name>A0A1V6RV57_9EURO</name>
<dbReference type="AlphaFoldDB" id="A0A1V6RV57"/>
<accession>A0A1V6RV57</accession>
<evidence type="ECO:0000313" key="2">
    <source>
        <dbReference type="Proteomes" id="UP000191518"/>
    </source>
</evidence>